<dbReference type="PROSITE" id="PS50977">
    <property type="entry name" value="HTH_TETR_2"/>
    <property type="match status" value="1"/>
</dbReference>
<evidence type="ECO:0000256" key="2">
    <source>
        <dbReference type="ARBA" id="ARBA00023015"/>
    </source>
</evidence>
<dbReference type="PANTHER" id="PTHR30055:SF175">
    <property type="entry name" value="HTH-TYPE TRANSCRIPTIONAL REPRESSOR KSTR2"/>
    <property type="match status" value="1"/>
</dbReference>
<feature type="domain" description="HTH tetR-type" evidence="6">
    <location>
        <begin position="21"/>
        <end position="81"/>
    </location>
</feature>
<keyword evidence="1" id="KW-0678">Repressor</keyword>
<comment type="caution">
    <text evidence="7">The sequence shown here is derived from an EMBL/GenBank/DDBJ whole genome shotgun (WGS) entry which is preliminary data.</text>
</comment>
<reference evidence="8" key="1">
    <citation type="journal article" date="2019" name="Int. J. Syst. Evol. Microbiol.">
        <title>The Global Catalogue of Microorganisms (GCM) 10K type strain sequencing project: providing services to taxonomists for standard genome sequencing and annotation.</title>
        <authorList>
            <consortium name="The Broad Institute Genomics Platform"/>
            <consortium name="The Broad Institute Genome Sequencing Center for Infectious Disease"/>
            <person name="Wu L."/>
            <person name="Ma J."/>
        </authorList>
    </citation>
    <scope>NUCLEOTIDE SEQUENCE [LARGE SCALE GENOMIC DNA]</scope>
    <source>
        <strain evidence="8">TBRC 1276</strain>
    </source>
</reference>
<keyword evidence="2" id="KW-0805">Transcription regulation</keyword>
<dbReference type="Pfam" id="PF17932">
    <property type="entry name" value="TetR_C_24"/>
    <property type="match status" value="1"/>
</dbReference>
<dbReference type="InterPro" id="IPR036271">
    <property type="entry name" value="Tet_transcr_reg_TetR-rel_C_sf"/>
</dbReference>
<dbReference type="SUPFAM" id="SSF46689">
    <property type="entry name" value="Homeodomain-like"/>
    <property type="match status" value="1"/>
</dbReference>
<feature type="DNA-binding region" description="H-T-H motif" evidence="5">
    <location>
        <begin position="44"/>
        <end position="63"/>
    </location>
</feature>
<dbReference type="InterPro" id="IPR001647">
    <property type="entry name" value="HTH_TetR"/>
</dbReference>
<dbReference type="Gene3D" id="1.10.357.10">
    <property type="entry name" value="Tetracycline Repressor, domain 2"/>
    <property type="match status" value="1"/>
</dbReference>
<dbReference type="InterPro" id="IPR050109">
    <property type="entry name" value="HTH-type_TetR-like_transc_reg"/>
</dbReference>
<dbReference type="SUPFAM" id="SSF48498">
    <property type="entry name" value="Tetracyclin repressor-like, C-terminal domain"/>
    <property type="match status" value="1"/>
</dbReference>
<dbReference type="EMBL" id="JBHSBI010000003">
    <property type="protein sequence ID" value="MFC4006969.1"/>
    <property type="molecule type" value="Genomic_DNA"/>
</dbReference>
<dbReference type="RefSeq" id="WP_379527116.1">
    <property type="nucleotide sequence ID" value="NZ_JBHSBI010000003.1"/>
</dbReference>
<keyword evidence="3 5" id="KW-0238">DNA-binding</keyword>
<dbReference type="PANTHER" id="PTHR30055">
    <property type="entry name" value="HTH-TYPE TRANSCRIPTIONAL REGULATOR RUTR"/>
    <property type="match status" value="1"/>
</dbReference>
<evidence type="ECO:0000313" key="7">
    <source>
        <dbReference type="EMBL" id="MFC4006969.1"/>
    </source>
</evidence>
<keyword evidence="8" id="KW-1185">Reference proteome</keyword>
<evidence type="ECO:0000256" key="4">
    <source>
        <dbReference type="ARBA" id="ARBA00023163"/>
    </source>
</evidence>
<dbReference type="Gene3D" id="1.10.10.60">
    <property type="entry name" value="Homeodomain-like"/>
    <property type="match status" value="1"/>
</dbReference>
<keyword evidence="4" id="KW-0804">Transcription</keyword>
<dbReference type="InterPro" id="IPR041490">
    <property type="entry name" value="KstR2_TetR_C"/>
</dbReference>
<sequence length="216" mass="23667">MASGIGRRRAAALAEGGAAYAERRAEIIAAAAKVFREKGFRGATLADVAASLNTDRATLYYYVGSKEELFHEIVQGAAEANAKQAEDIRDGEGSTVDKLRQLITMLMSSYAEHYPYLFVYIQEDLSRVGDGRSKWERDMKAINKRYDDAVIQIVQAGLDDGTIRPTGPARVIAYGLIGMVNWTHRWYRDNAPGMPSAAEIGGTFAESLLNGLAVER</sequence>
<proteinExistence type="predicted"/>
<evidence type="ECO:0000256" key="1">
    <source>
        <dbReference type="ARBA" id="ARBA00022491"/>
    </source>
</evidence>
<accession>A0ABV8G2A3</accession>
<name>A0ABV8G2A3_9ACTN</name>
<evidence type="ECO:0000259" key="6">
    <source>
        <dbReference type="PROSITE" id="PS50977"/>
    </source>
</evidence>
<evidence type="ECO:0000256" key="5">
    <source>
        <dbReference type="PROSITE-ProRule" id="PRU00335"/>
    </source>
</evidence>
<organism evidence="7 8">
    <name type="scientific">Nonomuraea purpurea</name>
    <dbReference type="NCBI Taxonomy" id="1849276"/>
    <lineage>
        <taxon>Bacteria</taxon>
        <taxon>Bacillati</taxon>
        <taxon>Actinomycetota</taxon>
        <taxon>Actinomycetes</taxon>
        <taxon>Streptosporangiales</taxon>
        <taxon>Streptosporangiaceae</taxon>
        <taxon>Nonomuraea</taxon>
    </lineage>
</organism>
<gene>
    <name evidence="7" type="ORF">ACFOY2_07045</name>
</gene>
<evidence type="ECO:0000313" key="8">
    <source>
        <dbReference type="Proteomes" id="UP001595851"/>
    </source>
</evidence>
<dbReference type="Proteomes" id="UP001595851">
    <property type="component" value="Unassembled WGS sequence"/>
</dbReference>
<dbReference type="PRINTS" id="PR00455">
    <property type="entry name" value="HTHTETR"/>
</dbReference>
<dbReference type="Pfam" id="PF00440">
    <property type="entry name" value="TetR_N"/>
    <property type="match status" value="1"/>
</dbReference>
<evidence type="ECO:0000256" key="3">
    <source>
        <dbReference type="ARBA" id="ARBA00023125"/>
    </source>
</evidence>
<dbReference type="InterPro" id="IPR009057">
    <property type="entry name" value="Homeodomain-like_sf"/>
</dbReference>
<protein>
    <submittedName>
        <fullName evidence="7">TetR/AcrR family transcriptional regulator</fullName>
    </submittedName>
</protein>